<reference evidence="2 3" key="1">
    <citation type="submission" date="2014-02" db="EMBL/GenBank/DDBJ databases">
        <authorList>
            <person name="Sibley D."/>
            <person name="Venepally P."/>
            <person name="Karamycheva S."/>
            <person name="Hadjithomas M."/>
            <person name="Khan A."/>
            <person name="Brunk B."/>
            <person name="Roos D."/>
            <person name="Caler E."/>
            <person name="Lorenzi H."/>
        </authorList>
    </citation>
    <scope>NUCLEOTIDE SEQUENCE [LARGE SCALE GENOMIC DNA]</scope>
    <source>
        <strain evidence="2 3">GAB2-2007-GAL-DOM2</strain>
    </source>
</reference>
<dbReference type="Proteomes" id="UP000028837">
    <property type="component" value="Unassembled WGS sequence"/>
</dbReference>
<dbReference type="EMBL" id="AHZU02001359">
    <property type="protein sequence ID" value="KFG33127.1"/>
    <property type="molecule type" value="Genomic_DNA"/>
</dbReference>
<name>A0A086JLV9_TOXGO</name>
<dbReference type="Gene3D" id="3.60.10.10">
    <property type="entry name" value="Endonuclease/exonuclease/phosphatase"/>
    <property type="match status" value="1"/>
</dbReference>
<dbReference type="PANTHER" id="PTHR12121">
    <property type="entry name" value="CARBON CATABOLITE REPRESSOR PROTEIN 4"/>
    <property type="match status" value="1"/>
</dbReference>
<protein>
    <submittedName>
        <fullName evidence="2">Endonuclease/exonuclease/phosphatase family protein</fullName>
        <ecNumber evidence="2">3.1.13.4</ecNumber>
    </submittedName>
</protein>
<sequence length="289" mass="33248">MERRSKLGDLLVTRAADGKLLLTFFWLGQRVNLERSEEEPLDRLLQRLRLSCRKVTQKRLAEETRKGKAARKQRKKAEESSPGAHAATEPVHNEEKKAAAIEDLPFIFLRRCPVLACVVTEHANEDDLVIEWRYEDSGADGPVIHRGRHYTPKPADEGRVLILKGAYARTPHAVQAMYPYCSGHHLDLHHRKALLGKELHALDGDIVALQECSSSLFFSFLAPLFKEEYHAFLQCKFKARVQEGCALLIRKKYFSVLREGSVIFQKELLTNPQYDELLAELRRKWPHFE</sequence>
<dbReference type="VEuPathDB" id="ToxoDB:TGDOM2_243590A"/>
<gene>
    <name evidence="2" type="ORF">TGDOM2_243590A</name>
</gene>
<dbReference type="GO" id="GO:0005739">
    <property type="term" value="C:mitochondrion"/>
    <property type="evidence" value="ECO:0007669"/>
    <property type="project" value="TreeGrafter"/>
</dbReference>
<feature type="non-terminal residue" evidence="2">
    <location>
        <position position="289"/>
    </location>
</feature>
<evidence type="ECO:0000313" key="2">
    <source>
        <dbReference type="EMBL" id="KFG33127.1"/>
    </source>
</evidence>
<dbReference type="InterPro" id="IPR050410">
    <property type="entry name" value="CCR4/nocturin_mRNA_transcr"/>
</dbReference>
<feature type="region of interest" description="Disordered" evidence="1">
    <location>
        <begin position="59"/>
        <end position="93"/>
    </location>
</feature>
<evidence type="ECO:0000313" key="3">
    <source>
        <dbReference type="Proteomes" id="UP000028837"/>
    </source>
</evidence>
<accession>A0A086JLV9</accession>
<dbReference type="GO" id="GO:0000288">
    <property type="term" value="P:nuclear-transcribed mRNA catabolic process, deadenylation-dependent decay"/>
    <property type="evidence" value="ECO:0007669"/>
    <property type="project" value="TreeGrafter"/>
</dbReference>
<proteinExistence type="predicted"/>
<comment type="caution">
    <text evidence="2">The sequence shown here is derived from an EMBL/GenBank/DDBJ whole genome shotgun (WGS) entry which is preliminary data.</text>
</comment>
<evidence type="ECO:0000256" key="1">
    <source>
        <dbReference type="SAM" id="MobiDB-lite"/>
    </source>
</evidence>
<keyword evidence="2" id="KW-0378">Hydrolase</keyword>
<dbReference type="SUPFAM" id="SSF56219">
    <property type="entry name" value="DNase I-like"/>
    <property type="match status" value="1"/>
</dbReference>
<dbReference type="PANTHER" id="PTHR12121:SF37">
    <property type="entry name" value="2',5'-PHOSPHODIESTERASE 12"/>
    <property type="match status" value="1"/>
</dbReference>
<keyword evidence="2" id="KW-0269">Exonuclease</keyword>
<dbReference type="GO" id="GO:0004535">
    <property type="term" value="F:poly(A)-specific ribonuclease activity"/>
    <property type="evidence" value="ECO:0007669"/>
    <property type="project" value="UniProtKB-EC"/>
</dbReference>
<dbReference type="InterPro" id="IPR036691">
    <property type="entry name" value="Endo/exonu/phosph_ase_sf"/>
</dbReference>
<dbReference type="EC" id="3.1.13.4" evidence="2"/>
<dbReference type="AlphaFoldDB" id="A0A086JLV9"/>
<keyword evidence="2" id="KW-0255">Endonuclease</keyword>
<dbReference type="GO" id="GO:0004519">
    <property type="term" value="F:endonuclease activity"/>
    <property type="evidence" value="ECO:0007669"/>
    <property type="project" value="UniProtKB-KW"/>
</dbReference>
<keyword evidence="2" id="KW-0540">Nuclease</keyword>
<organism evidence="2 3">
    <name type="scientific">Toxoplasma gondii GAB2-2007-GAL-DOM2</name>
    <dbReference type="NCBI Taxonomy" id="1130820"/>
    <lineage>
        <taxon>Eukaryota</taxon>
        <taxon>Sar</taxon>
        <taxon>Alveolata</taxon>
        <taxon>Apicomplexa</taxon>
        <taxon>Conoidasida</taxon>
        <taxon>Coccidia</taxon>
        <taxon>Eucoccidiorida</taxon>
        <taxon>Eimeriorina</taxon>
        <taxon>Sarcocystidae</taxon>
        <taxon>Toxoplasma</taxon>
    </lineage>
</organism>